<dbReference type="InterPro" id="IPR000917">
    <property type="entry name" value="Sulfatase_N"/>
</dbReference>
<dbReference type="InterPro" id="IPR017850">
    <property type="entry name" value="Alkaline_phosphatase_core_sf"/>
</dbReference>
<gene>
    <name evidence="4" type="ORF">ACFQHK_00025</name>
</gene>
<evidence type="ECO:0000313" key="4">
    <source>
        <dbReference type="EMBL" id="MFC6834887.1"/>
    </source>
</evidence>
<dbReference type="Proteomes" id="UP001596406">
    <property type="component" value="Unassembled WGS sequence"/>
</dbReference>
<keyword evidence="5" id="KW-1185">Reference proteome</keyword>
<dbReference type="EMBL" id="JBHSXM010000001">
    <property type="protein sequence ID" value="MFC6834887.1"/>
    <property type="molecule type" value="Genomic_DNA"/>
</dbReference>
<dbReference type="PANTHER" id="PTHR45953">
    <property type="entry name" value="IDURONATE 2-SULFATASE"/>
    <property type="match status" value="1"/>
</dbReference>
<evidence type="ECO:0000256" key="2">
    <source>
        <dbReference type="ARBA" id="ARBA00022801"/>
    </source>
</evidence>
<dbReference type="GO" id="GO:0046872">
    <property type="term" value="F:metal ion binding"/>
    <property type="evidence" value="ECO:0007669"/>
    <property type="project" value="UniProtKB-KW"/>
</dbReference>
<evidence type="ECO:0000256" key="1">
    <source>
        <dbReference type="ARBA" id="ARBA00022723"/>
    </source>
</evidence>
<dbReference type="SUPFAM" id="SSF53649">
    <property type="entry name" value="Alkaline phosphatase-like"/>
    <property type="match status" value="1"/>
</dbReference>
<accession>A0ABD5U800</accession>
<keyword evidence="2" id="KW-0378">Hydrolase</keyword>
<proteinExistence type="predicted"/>
<dbReference type="RefSeq" id="WP_304446599.1">
    <property type="nucleotide sequence ID" value="NZ_JARRAH010000001.1"/>
</dbReference>
<dbReference type="Gene3D" id="3.40.720.10">
    <property type="entry name" value="Alkaline Phosphatase, subunit A"/>
    <property type="match status" value="1"/>
</dbReference>
<dbReference type="PANTHER" id="PTHR45953:SF1">
    <property type="entry name" value="IDURONATE 2-SULFATASE"/>
    <property type="match status" value="1"/>
</dbReference>
<sequence>MPTGRPNVLLLLTDQERADLVEPDGLSVATPAVDRLRSEGTWFDRAYTPTSICTSARASLLTGLYPHAHGMLNNSHEADAIRSSLPPDLPTFGERLRDEGYDLTYAGKWHVDQPRGPEGFGFEYLGGSDRHHDDLDDAFERYRADLDVDPPDEEDLVDPLYTDGENPTLVAATTTVPPEATRTYFLAERTIDALERWVENGARGGGGADAGPFFHRTDFLGPHHPYVVPEPYASMYDPEEVERWATYAETFDGKPRVHERYLHYRGVEGFDWETWAEAVAKYFGFMTFIDEQLGRILDALEDLGMTESTAVVHASDHGDFTGSHRQFNKGPLMYEETYRVPLVVRYPGVTEPGTRVESFVRLHDLAPTFLEWGDAPIPEGLHARSLAPLLAGETPDDWPDSVYAQYHGDEFGLYSQRMVRTARYKFVYNGPDRNELYDLEDDPAELRNLSQHPDYRAVREALEGRLVEWMERVDDPLRGWVPKTFGD</sequence>
<evidence type="ECO:0000313" key="5">
    <source>
        <dbReference type="Proteomes" id="UP001596406"/>
    </source>
</evidence>
<dbReference type="Pfam" id="PF00884">
    <property type="entry name" value="Sulfatase"/>
    <property type="match status" value="1"/>
</dbReference>
<reference evidence="4 5" key="1">
    <citation type="journal article" date="2019" name="Int. J. Syst. Evol. Microbiol.">
        <title>The Global Catalogue of Microorganisms (GCM) 10K type strain sequencing project: providing services to taxonomists for standard genome sequencing and annotation.</title>
        <authorList>
            <consortium name="The Broad Institute Genomics Platform"/>
            <consortium name="The Broad Institute Genome Sequencing Center for Infectious Disease"/>
            <person name="Wu L."/>
            <person name="Ma J."/>
        </authorList>
    </citation>
    <scope>NUCLEOTIDE SEQUENCE [LARGE SCALE GENOMIC DNA]</scope>
    <source>
        <strain evidence="4 5">PSRA2</strain>
    </source>
</reference>
<keyword evidence="1" id="KW-0479">Metal-binding</keyword>
<dbReference type="GO" id="GO:0016787">
    <property type="term" value="F:hydrolase activity"/>
    <property type="evidence" value="ECO:0007669"/>
    <property type="project" value="UniProtKB-KW"/>
</dbReference>
<evidence type="ECO:0000259" key="3">
    <source>
        <dbReference type="Pfam" id="PF00884"/>
    </source>
</evidence>
<dbReference type="CDD" id="cd16033">
    <property type="entry name" value="sulfatase_like"/>
    <property type="match status" value="1"/>
</dbReference>
<name>A0ABD5U800_9EURY</name>
<protein>
    <submittedName>
        <fullName evidence="4">Sulfatase-like hydrolase/transferase</fullName>
    </submittedName>
</protein>
<dbReference type="AlphaFoldDB" id="A0ABD5U800"/>
<organism evidence="4 5">
    <name type="scientific">Halomarina ordinaria</name>
    <dbReference type="NCBI Taxonomy" id="3033939"/>
    <lineage>
        <taxon>Archaea</taxon>
        <taxon>Methanobacteriati</taxon>
        <taxon>Methanobacteriota</taxon>
        <taxon>Stenosarchaea group</taxon>
        <taxon>Halobacteria</taxon>
        <taxon>Halobacteriales</taxon>
        <taxon>Natronomonadaceae</taxon>
        <taxon>Halomarina</taxon>
    </lineage>
</organism>
<comment type="caution">
    <text evidence="4">The sequence shown here is derived from an EMBL/GenBank/DDBJ whole genome shotgun (WGS) entry which is preliminary data.</text>
</comment>
<feature type="domain" description="Sulfatase N-terminal" evidence="3">
    <location>
        <begin position="6"/>
        <end position="374"/>
    </location>
</feature>